<evidence type="ECO:0000256" key="3">
    <source>
        <dbReference type="ARBA" id="ARBA00022691"/>
    </source>
</evidence>
<dbReference type="InterPro" id="IPR001525">
    <property type="entry name" value="C5_MeTfrase"/>
</dbReference>
<keyword evidence="4" id="KW-0680">Restriction system</keyword>
<reference evidence="9" key="1">
    <citation type="journal article" date="2015" name="Genome">
        <title>Whole Genome Sequence of the Non-Microcystin-Producing Microcystis aeruginosa Strain NIES-44.</title>
        <authorList>
            <person name="Okano K."/>
            <person name="Miyata N."/>
            <person name="Ozaki Y."/>
        </authorList>
    </citation>
    <scope>NUCLEOTIDE SEQUENCE [LARGE SCALE GENOMIC DNA]</scope>
    <source>
        <strain evidence="9">NIES-44</strain>
    </source>
</reference>
<dbReference type="PANTHER" id="PTHR46098:SF1">
    <property type="entry name" value="TRNA (CYTOSINE(38)-C(5))-METHYLTRANSFERASE"/>
    <property type="match status" value="1"/>
</dbReference>
<accession>A0A0A1VQI0</accession>
<dbReference type="GO" id="GO:0003886">
    <property type="term" value="F:DNA (cytosine-5-)-methyltransferase activity"/>
    <property type="evidence" value="ECO:0007669"/>
    <property type="project" value="UniProtKB-EC"/>
</dbReference>
<comment type="catalytic activity">
    <reaction evidence="7">
        <text>a 2'-deoxycytidine in DNA + S-adenosyl-L-methionine = a 5-methyl-2'-deoxycytidine in DNA + S-adenosyl-L-homocysteine + H(+)</text>
        <dbReference type="Rhea" id="RHEA:13681"/>
        <dbReference type="Rhea" id="RHEA-COMP:11369"/>
        <dbReference type="Rhea" id="RHEA-COMP:11370"/>
        <dbReference type="ChEBI" id="CHEBI:15378"/>
        <dbReference type="ChEBI" id="CHEBI:57856"/>
        <dbReference type="ChEBI" id="CHEBI:59789"/>
        <dbReference type="ChEBI" id="CHEBI:85452"/>
        <dbReference type="ChEBI" id="CHEBI:85454"/>
        <dbReference type="EC" id="2.1.1.37"/>
    </reaction>
</comment>
<keyword evidence="3 5" id="KW-0949">S-adenosyl-L-methionine</keyword>
<dbReference type="RefSeq" id="WP_045357462.1">
    <property type="nucleotide sequence ID" value="NZ_BBPA01000015.1"/>
</dbReference>
<sequence>MVKFIDLFAGIGGFRIAFENLGCQCVFSSEWNKFSQKTYEANFNDSPEGDITLIPALTIPDHDILTAGFPCQPFSIAGVTKHNALGTRHGFDHPTQGTLFFEVVRIIREKRPKAFILENVKNLQSHDKGKTFEVIKNTLSEDLNYHIYYQVIDARSLVPQNRKRIFIVGFEKPSRFMFPEIPDIHPKIKDILEGEVDSKYTLTDHLWDYLQKYADKHKEKGNGFGYGLVNLEGIARTLSARYYKDGSEILIPQQGKNPRRLTPRECARLMGFPEKFIIPVSDNQAYKQFGNAVVPPVVEAIGREILLSLNNPILDQKNLLDSSRKNPMIKQLELALVF</sequence>
<dbReference type="Gene3D" id="3.90.120.30">
    <property type="match status" value="1"/>
</dbReference>
<name>A0A0A1VQI0_MICAE</name>
<dbReference type="PANTHER" id="PTHR46098">
    <property type="entry name" value="TRNA (CYTOSINE(38)-C(5))-METHYLTRANSFERASE"/>
    <property type="match status" value="1"/>
</dbReference>
<dbReference type="InterPro" id="IPR031303">
    <property type="entry name" value="C5_meth_CS"/>
</dbReference>
<dbReference type="InterPro" id="IPR050750">
    <property type="entry name" value="C5-MTase"/>
</dbReference>
<keyword evidence="1 5" id="KW-0489">Methyltransferase</keyword>
<comment type="similarity">
    <text evidence="5 6">Belongs to the class I-like SAM-binding methyltransferase superfamily. C5-methyltransferase family.</text>
</comment>
<dbReference type="EMBL" id="BBPA01000015">
    <property type="protein sequence ID" value="GAL91970.1"/>
    <property type="molecule type" value="Genomic_DNA"/>
</dbReference>
<dbReference type="SUPFAM" id="SSF53335">
    <property type="entry name" value="S-adenosyl-L-methionine-dependent methyltransferases"/>
    <property type="match status" value="1"/>
</dbReference>
<feature type="active site" evidence="5">
    <location>
        <position position="71"/>
    </location>
</feature>
<organism evidence="8 9">
    <name type="scientific">Microcystis aeruginosa NIES-44</name>
    <dbReference type="NCBI Taxonomy" id="449439"/>
    <lineage>
        <taxon>Bacteria</taxon>
        <taxon>Bacillati</taxon>
        <taxon>Cyanobacteriota</taxon>
        <taxon>Cyanophyceae</taxon>
        <taxon>Oscillatoriophycideae</taxon>
        <taxon>Chroococcales</taxon>
        <taxon>Microcystaceae</taxon>
        <taxon>Microcystis</taxon>
    </lineage>
</organism>
<evidence type="ECO:0000256" key="7">
    <source>
        <dbReference type="RuleBase" id="RU000417"/>
    </source>
</evidence>
<dbReference type="InterPro" id="IPR029063">
    <property type="entry name" value="SAM-dependent_MTases_sf"/>
</dbReference>
<keyword evidence="2 5" id="KW-0808">Transferase</keyword>
<dbReference type="PROSITE" id="PS51679">
    <property type="entry name" value="SAM_MT_C5"/>
    <property type="match status" value="1"/>
</dbReference>
<dbReference type="AlphaFoldDB" id="A0A0A1VQI0"/>
<dbReference type="GO" id="GO:0009307">
    <property type="term" value="P:DNA restriction-modification system"/>
    <property type="evidence" value="ECO:0007669"/>
    <property type="project" value="UniProtKB-KW"/>
</dbReference>
<dbReference type="Pfam" id="PF00145">
    <property type="entry name" value="DNA_methylase"/>
    <property type="match status" value="1"/>
</dbReference>
<comment type="caution">
    <text evidence="8">The sequence shown here is derived from an EMBL/GenBank/DDBJ whole genome shotgun (WGS) entry which is preliminary data.</text>
</comment>
<dbReference type="GO" id="GO:0032259">
    <property type="term" value="P:methylation"/>
    <property type="evidence" value="ECO:0007669"/>
    <property type="project" value="UniProtKB-KW"/>
</dbReference>
<evidence type="ECO:0000256" key="6">
    <source>
        <dbReference type="RuleBase" id="RU000416"/>
    </source>
</evidence>
<dbReference type="EC" id="2.1.1.37" evidence="7"/>
<gene>
    <name evidence="8" type="ORF">N44_00258</name>
</gene>
<dbReference type="Gene3D" id="3.40.50.150">
    <property type="entry name" value="Vaccinia Virus protein VP39"/>
    <property type="match status" value="1"/>
</dbReference>
<dbReference type="NCBIfam" id="TIGR00675">
    <property type="entry name" value="dcm"/>
    <property type="match status" value="1"/>
</dbReference>
<dbReference type="PROSITE" id="PS00095">
    <property type="entry name" value="C5_MTASE_2"/>
    <property type="match status" value="1"/>
</dbReference>
<evidence type="ECO:0000313" key="8">
    <source>
        <dbReference type="EMBL" id="GAL91970.1"/>
    </source>
</evidence>
<evidence type="ECO:0000256" key="2">
    <source>
        <dbReference type="ARBA" id="ARBA00022679"/>
    </source>
</evidence>
<evidence type="ECO:0000256" key="5">
    <source>
        <dbReference type="PROSITE-ProRule" id="PRU01016"/>
    </source>
</evidence>
<dbReference type="Proteomes" id="UP000030321">
    <property type="component" value="Unassembled WGS sequence"/>
</dbReference>
<evidence type="ECO:0000256" key="4">
    <source>
        <dbReference type="ARBA" id="ARBA00022747"/>
    </source>
</evidence>
<dbReference type="REBASE" id="110235">
    <property type="entry name" value="M.Mae44ORF258P"/>
</dbReference>
<dbReference type="CDD" id="cd00315">
    <property type="entry name" value="Cyt_C5_DNA_methylase"/>
    <property type="match status" value="1"/>
</dbReference>
<protein>
    <recommendedName>
        <fullName evidence="7">Cytosine-specific methyltransferase</fullName>
        <ecNumber evidence="7">2.1.1.37</ecNumber>
    </recommendedName>
</protein>
<dbReference type="PRINTS" id="PR00105">
    <property type="entry name" value="C5METTRFRASE"/>
</dbReference>
<evidence type="ECO:0000256" key="1">
    <source>
        <dbReference type="ARBA" id="ARBA00022603"/>
    </source>
</evidence>
<proteinExistence type="inferred from homology"/>
<evidence type="ECO:0000313" key="9">
    <source>
        <dbReference type="Proteomes" id="UP000030321"/>
    </source>
</evidence>
<dbReference type="PROSITE" id="PS00094">
    <property type="entry name" value="C5_MTASE_1"/>
    <property type="match status" value="1"/>
</dbReference>
<dbReference type="InterPro" id="IPR018117">
    <property type="entry name" value="C5_DNA_meth_AS"/>
</dbReference>